<proteinExistence type="predicted"/>
<protein>
    <recommendedName>
        <fullName evidence="4">DUF2784 domain-containing protein</fullName>
    </recommendedName>
</protein>
<keyword evidence="3" id="KW-1185">Reference proteome</keyword>
<dbReference type="Proteomes" id="UP000519004">
    <property type="component" value="Unassembled WGS sequence"/>
</dbReference>
<keyword evidence="1" id="KW-1133">Transmembrane helix</keyword>
<name>A0A7W7Y0R5_9GAMM</name>
<reference evidence="2 3" key="1">
    <citation type="submission" date="2020-08" db="EMBL/GenBank/DDBJ databases">
        <title>Genomic Encyclopedia of Type Strains, Phase IV (KMG-IV): sequencing the most valuable type-strain genomes for metagenomic binning, comparative biology and taxonomic classification.</title>
        <authorList>
            <person name="Goeker M."/>
        </authorList>
    </citation>
    <scope>NUCLEOTIDE SEQUENCE [LARGE SCALE GENOMIC DNA]</scope>
    <source>
        <strain evidence="2 3">DSM 25897</strain>
    </source>
</reference>
<evidence type="ECO:0008006" key="4">
    <source>
        <dbReference type="Google" id="ProtNLM"/>
    </source>
</evidence>
<comment type="caution">
    <text evidence="2">The sequence shown here is derived from an EMBL/GenBank/DDBJ whole genome shotgun (WGS) entry which is preliminary data.</text>
</comment>
<feature type="transmembrane region" description="Helical" evidence="1">
    <location>
        <begin position="15"/>
        <end position="36"/>
    </location>
</feature>
<keyword evidence="1" id="KW-0472">Membrane</keyword>
<evidence type="ECO:0000313" key="2">
    <source>
        <dbReference type="EMBL" id="MBB5015984.1"/>
    </source>
</evidence>
<evidence type="ECO:0000256" key="1">
    <source>
        <dbReference type="SAM" id="Phobius"/>
    </source>
</evidence>
<dbReference type="EMBL" id="JACHHX010000012">
    <property type="protein sequence ID" value="MBB5015984.1"/>
    <property type="molecule type" value="Genomic_DNA"/>
</dbReference>
<dbReference type="InterPro" id="IPR021218">
    <property type="entry name" value="DUF2784"/>
</dbReference>
<accession>A0A7W7Y0R5</accession>
<dbReference type="AlphaFoldDB" id="A0A7W7Y0R5"/>
<dbReference type="RefSeq" id="WP_183948650.1">
    <property type="nucleotide sequence ID" value="NZ_JACHHX010000012.1"/>
</dbReference>
<feature type="non-terminal residue" evidence="2">
    <location>
        <position position="147"/>
    </location>
</feature>
<dbReference type="Pfam" id="PF10861">
    <property type="entry name" value="DUF2784"/>
    <property type="match status" value="1"/>
</dbReference>
<gene>
    <name evidence="2" type="ORF">HNQ58_001894</name>
</gene>
<sequence>MDALPPAAAAVLADAILVLHAAIAACVVLGLPLFLLGGWRGWRWVRNLPLRLTHLLLMLYIAGQAWLGRLCPLTVWEQDLRRRAGQAAYAESFVEHWLSRLLFFEAPWWVFVAAYTVGPAKFIQVPATSSATRATAHRDRPGAAAGR</sequence>
<evidence type="ECO:0000313" key="3">
    <source>
        <dbReference type="Proteomes" id="UP000519004"/>
    </source>
</evidence>
<organism evidence="2 3">
    <name type="scientific">Rehaibacterium terrae</name>
    <dbReference type="NCBI Taxonomy" id="1341696"/>
    <lineage>
        <taxon>Bacteria</taxon>
        <taxon>Pseudomonadati</taxon>
        <taxon>Pseudomonadota</taxon>
        <taxon>Gammaproteobacteria</taxon>
        <taxon>Lysobacterales</taxon>
        <taxon>Lysobacteraceae</taxon>
        <taxon>Rehaibacterium</taxon>
    </lineage>
</organism>
<keyword evidence="1" id="KW-0812">Transmembrane</keyword>